<keyword evidence="10" id="KW-1185">Reference proteome</keyword>
<dbReference type="Gene3D" id="3.30.70.270">
    <property type="match status" value="2"/>
</dbReference>
<evidence type="ECO:0000313" key="10">
    <source>
        <dbReference type="Proteomes" id="UP001341281"/>
    </source>
</evidence>
<dbReference type="SUPFAM" id="SSF56672">
    <property type="entry name" value="DNA/RNA polymerases"/>
    <property type="match status" value="1"/>
</dbReference>
<dbReference type="Gene3D" id="3.10.10.10">
    <property type="entry name" value="HIV Type 1 Reverse Transcriptase, subunit A, domain 1"/>
    <property type="match status" value="1"/>
</dbReference>
<organism evidence="9 10">
    <name type="scientific">Paspalum notatum var. saurae</name>
    <dbReference type="NCBI Taxonomy" id="547442"/>
    <lineage>
        <taxon>Eukaryota</taxon>
        <taxon>Viridiplantae</taxon>
        <taxon>Streptophyta</taxon>
        <taxon>Embryophyta</taxon>
        <taxon>Tracheophyta</taxon>
        <taxon>Spermatophyta</taxon>
        <taxon>Magnoliopsida</taxon>
        <taxon>Liliopsida</taxon>
        <taxon>Poales</taxon>
        <taxon>Poaceae</taxon>
        <taxon>PACMAD clade</taxon>
        <taxon>Panicoideae</taxon>
        <taxon>Andropogonodae</taxon>
        <taxon>Paspaleae</taxon>
        <taxon>Paspalinae</taxon>
        <taxon>Paspalum</taxon>
    </lineage>
</organism>
<keyword evidence="5" id="KW-0255">Endonuclease</keyword>
<dbReference type="InterPro" id="IPR043128">
    <property type="entry name" value="Rev_trsase/Diguanyl_cyclase"/>
</dbReference>
<dbReference type="InterPro" id="IPR043502">
    <property type="entry name" value="DNA/RNA_pol_sf"/>
</dbReference>
<reference evidence="9 10" key="1">
    <citation type="submission" date="2024-02" db="EMBL/GenBank/DDBJ databases">
        <title>High-quality chromosome-scale genome assembly of Pensacola bahiagrass (Paspalum notatum Flugge var. saurae).</title>
        <authorList>
            <person name="Vega J.M."/>
            <person name="Podio M."/>
            <person name="Orjuela J."/>
            <person name="Siena L.A."/>
            <person name="Pessino S.C."/>
            <person name="Combes M.C."/>
            <person name="Mariac C."/>
            <person name="Albertini E."/>
            <person name="Pupilli F."/>
            <person name="Ortiz J.P.A."/>
            <person name="Leblanc O."/>
        </authorList>
    </citation>
    <scope>NUCLEOTIDE SEQUENCE [LARGE SCALE GENOMIC DNA]</scope>
    <source>
        <strain evidence="9">R1</strain>
        <tissue evidence="9">Leaf</tissue>
    </source>
</reference>
<evidence type="ECO:0000259" key="8">
    <source>
        <dbReference type="PROSITE" id="PS50878"/>
    </source>
</evidence>
<keyword evidence="2" id="KW-0808">Transferase</keyword>
<dbReference type="AlphaFoldDB" id="A0AAQ3U8V7"/>
<sequence length="246" mass="27994">MFLILVMDEVLDELNVAAFFTKLDLRSGYYQVQMHPDDIHITAFGTHHGRFEFLVMPFVLTNTPATFQVLMNNIVWPFMRKTILVFFDNILIYSRTWSEHLTHMRTVFTTLRAHGLALERSKCLFGEQQVAYLGHIISSSGVAMDPAKVDAVRAWPQPRSFINNYDIIAAPLTTLLKKEAFWWSQDADVAFLALKTALDMGSALQLPDFTKEFVVDYDASVGDCEQTLSECSTKPNKVRTTWGENG</sequence>
<dbReference type="PROSITE" id="PS50878">
    <property type="entry name" value="RT_POL"/>
    <property type="match status" value="1"/>
</dbReference>
<evidence type="ECO:0000256" key="1">
    <source>
        <dbReference type="ARBA" id="ARBA00022670"/>
    </source>
</evidence>
<evidence type="ECO:0000256" key="7">
    <source>
        <dbReference type="ARBA" id="ARBA00022918"/>
    </source>
</evidence>
<dbReference type="GO" id="GO:0006508">
    <property type="term" value="P:proteolysis"/>
    <property type="evidence" value="ECO:0007669"/>
    <property type="project" value="UniProtKB-KW"/>
</dbReference>
<dbReference type="Proteomes" id="UP001341281">
    <property type="component" value="Chromosome 07"/>
</dbReference>
<dbReference type="GO" id="GO:0003964">
    <property type="term" value="F:RNA-directed DNA polymerase activity"/>
    <property type="evidence" value="ECO:0007669"/>
    <property type="project" value="UniProtKB-KW"/>
</dbReference>
<dbReference type="CDD" id="cd01647">
    <property type="entry name" value="RT_LTR"/>
    <property type="match status" value="1"/>
</dbReference>
<name>A0AAQ3U8V7_PASNO</name>
<evidence type="ECO:0000256" key="2">
    <source>
        <dbReference type="ARBA" id="ARBA00022679"/>
    </source>
</evidence>
<evidence type="ECO:0000256" key="3">
    <source>
        <dbReference type="ARBA" id="ARBA00022695"/>
    </source>
</evidence>
<protein>
    <recommendedName>
        <fullName evidence="8">Reverse transcriptase domain-containing protein</fullName>
    </recommendedName>
</protein>
<keyword evidence="7" id="KW-0695">RNA-directed DNA polymerase</keyword>
<keyword evidence="6" id="KW-0378">Hydrolase</keyword>
<dbReference type="EMBL" id="CP144751">
    <property type="protein sequence ID" value="WVZ85610.1"/>
    <property type="molecule type" value="Genomic_DNA"/>
</dbReference>
<dbReference type="InterPro" id="IPR051320">
    <property type="entry name" value="Viral_Replic_Matur_Polypro"/>
</dbReference>
<dbReference type="PANTHER" id="PTHR33064">
    <property type="entry name" value="POL PROTEIN"/>
    <property type="match status" value="1"/>
</dbReference>
<dbReference type="PANTHER" id="PTHR33064:SF37">
    <property type="entry name" value="RIBONUCLEASE H"/>
    <property type="match status" value="1"/>
</dbReference>
<dbReference type="InterPro" id="IPR000477">
    <property type="entry name" value="RT_dom"/>
</dbReference>
<keyword evidence="4" id="KW-0540">Nuclease</keyword>
<feature type="domain" description="Reverse transcriptase" evidence="8">
    <location>
        <begin position="1"/>
        <end position="137"/>
    </location>
</feature>
<dbReference type="FunFam" id="3.10.10.10:FF:000007">
    <property type="entry name" value="Retrovirus-related Pol polyprotein from transposon 17.6-like Protein"/>
    <property type="match status" value="1"/>
</dbReference>
<proteinExistence type="predicted"/>
<evidence type="ECO:0000256" key="4">
    <source>
        <dbReference type="ARBA" id="ARBA00022722"/>
    </source>
</evidence>
<accession>A0AAQ3U8V7</accession>
<evidence type="ECO:0000313" key="9">
    <source>
        <dbReference type="EMBL" id="WVZ85610.1"/>
    </source>
</evidence>
<keyword evidence="1" id="KW-0645">Protease</keyword>
<dbReference type="GO" id="GO:0004519">
    <property type="term" value="F:endonuclease activity"/>
    <property type="evidence" value="ECO:0007669"/>
    <property type="project" value="UniProtKB-KW"/>
</dbReference>
<gene>
    <name evidence="9" type="ORF">U9M48_032515</name>
</gene>
<keyword evidence="3" id="KW-0548">Nucleotidyltransferase</keyword>
<dbReference type="GO" id="GO:0008233">
    <property type="term" value="F:peptidase activity"/>
    <property type="evidence" value="ECO:0007669"/>
    <property type="project" value="UniProtKB-KW"/>
</dbReference>
<dbReference type="Pfam" id="PF00078">
    <property type="entry name" value="RVT_1"/>
    <property type="match status" value="1"/>
</dbReference>
<evidence type="ECO:0000256" key="5">
    <source>
        <dbReference type="ARBA" id="ARBA00022759"/>
    </source>
</evidence>
<evidence type="ECO:0000256" key="6">
    <source>
        <dbReference type="ARBA" id="ARBA00022801"/>
    </source>
</evidence>